<organism evidence="1 2">
    <name type="scientific">Streptomyces nogalater</name>
    <dbReference type="NCBI Taxonomy" id="38314"/>
    <lineage>
        <taxon>Bacteria</taxon>
        <taxon>Bacillati</taxon>
        <taxon>Actinomycetota</taxon>
        <taxon>Actinomycetes</taxon>
        <taxon>Kitasatosporales</taxon>
        <taxon>Streptomycetaceae</taxon>
        <taxon>Streptomyces</taxon>
    </lineage>
</organism>
<evidence type="ECO:0000313" key="2">
    <source>
        <dbReference type="Proteomes" id="UP001596065"/>
    </source>
</evidence>
<comment type="caution">
    <text evidence="1">The sequence shown here is derived from an EMBL/GenBank/DDBJ whole genome shotgun (WGS) entry which is preliminary data.</text>
</comment>
<dbReference type="Proteomes" id="UP001596065">
    <property type="component" value="Unassembled WGS sequence"/>
</dbReference>
<accession>A0ABW0WNH6</accession>
<evidence type="ECO:0000313" key="1">
    <source>
        <dbReference type="EMBL" id="MFC5658469.1"/>
    </source>
</evidence>
<reference evidence="2" key="1">
    <citation type="journal article" date="2019" name="Int. J. Syst. Evol. Microbiol.">
        <title>The Global Catalogue of Microorganisms (GCM) 10K type strain sequencing project: providing services to taxonomists for standard genome sequencing and annotation.</title>
        <authorList>
            <consortium name="The Broad Institute Genomics Platform"/>
            <consortium name="The Broad Institute Genome Sequencing Center for Infectious Disease"/>
            <person name="Wu L."/>
            <person name="Ma J."/>
        </authorList>
    </citation>
    <scope>NUCLEOTIDE SEQUENCE [LARGE SCALE GENOMIC DNA]</scope>
    <source>
        <strain evidence="2">KCTC 5701</strain>
    </source>
</reference>
<sequence>MNAHNRELPQRTRMLPEPVFPELAEYMRMAWSGLSAASPATRRVEAAESARDLLAEAIALPLKEMDADALVMAILQLRAGLARLLAATIPAAVPPAPTTGAVLDDASLVAHLLDLFSDAAPLDADVAVHVGRPLPAPLIDTLAQAIHAPGLRPSGDYMEARGICGNSTIHLTAMTSGGA</sequence>
<gene>
    <name evidence="1" type="ORF">ACFP3J_23690</name>
</gene>
<name>A0ABW0WNH6_STRNO</name>
<dbReference type="RefSeq" id="WP_344352212.1">
    <property type="nucleotide sequence ID" value="NZ_BAAASM010000056.1"/>
</dbReference>
<protein>
    <submittedName>
        <fullName evidence="1">Uncharacterized protein</fullName>
    </submittedName>
</protein>
<proteinExistence type="predicted"/>
<keyword evidence="2" id="KW-1185">Reference proteome</keyword>
<dbReference type="EMBL" id="JBHSOE010000045">
    <property type="protein sequence ID" value="MFC5658469.1"/>
    <property type="molecule type" value="Genomic_DNA"/>
</dbReference>